<evidence type="ECO:0000313" key="1">
    <source>
        <dbReference type="EMBL" id="MDX3707041.1"/>
    </source>
</evidence>
<dbReference type="Gene3D" id="3.40.50.10320">
    <property type="entry name" value="LmbE-like"/>
    <property type="match status" value="1"/>
</dbReference>
<dbReference type="RefSeq" id="WP_159014983.1">
    <property type="nucleotide sequence ID" value="NZ_JARAUR010000019.1"/>
</dbReference>
<name>A0ABU4NVT5_9ACTN</name>
<dbReference type="EMBL" id="JARAYU010000039">
    <property type="protein sequence ID" value="MDX3707041.1"/>
    <property type="molecule type" value="Genomic_DNA"/>
</dbReference>
<evidence type="ECO:0008006" key="3">
    <source>
        <dbReference type="Google" id="ProtNLM"/>
    </source>
</evidence>
<reference evidence="1 2" key="1">
    <citation type="journal article" date="2023" name="Microb. Genom.">
        <title>Mesoterricola silvestris gen. nov., sp. nov., Mesoterricola sediminis sp. nov., Geothrix oryzae sp. nov., Geothrix edaphica sp. nov., Geothrix rubra sp. nov., and Geothrix limicola sp. nov., six novel members of Acidobacteriota isolated from soils.</title>
        <authorList>
            <person name="Weisberg A.J."/>
            <person name="Pearce E."/>
            <person name="Kramer C.G."/>
            <person name="Chang J.H."/>
            <person name="Clarke C.R."/>
        </authorList>
    </citation>
    <scope>NUCLEOTIDE SEQUENCE [LARGE SCALE GENOMIC DNA]</scope>
    <source>
        <strain evidence="1 2">ID09-01A</strain>
    </source>
</reference>
<accession>A0ABU4NVT5</accession>
<dbReference type="Proteomes" id="UP001271274">
    <property type="component" value="Unassembled WGS sequence"/>
</dbReference>
<dbReference type="InterPro" id="IPR024078">
    <property type="entry name" value="LmbE-like_dom_sf"/>
</dbReference>
<sequence length="114" mass="11493">MLTVGPDGLTGHPDHILIHQAVASVAASCEVPVFGSYLLPADIAQGRDLLAKILPGEPVGSGRMAGSDEPSATPLAAPARVSEARRAALDEYANGLGTLALTELVPASLAGGDR</sequence>
<proteinExistence type="predicted"/>
<gene>
    <name evidence="1" type="ORF">PV662_46690</name>
</gene>
<protein>
    <recommendedName>
        <fullName evidence="3">GlcNAc-PI de-N-acetylase</fullName>
    </recommendedName>
</protein>
<organism evidence="1 2">
    <name type="scientific">Streptomyces europaeiscabiei</name>
    <dbReference type="NCBI Taxonomy" id="146819"/>
    <lineage>
        <taxon>Bacteria</taxon>
        <taxon>Bacillati</taxon>
        <taxon>Actinomycetota</taxon>
        <taxon>Actinomycetes</taxon>
        <taxon>Kitasatosporales</taxon>
        <taxon>Streptomycetaceae</taxon>
        <taxon>Streptomyces</taxon>
    </lineage>
</organism>
<keyword evidence="2" id="KW-1185">Reference proteome</keyword>
<evidence type="ECO:0000313" key="2">
    <source>
        <dbReference type="Proteomes" id="UP001271274"/>
    </source>
</evidence>
<comment type="caution">
    <text evidence="1">The sequence shown here is derived from an EMBL/GenBank/DDBJ whole genome shotgun (WGS) entry which is preliminary data.</text>
</comment>